<dbReference type="RefSeq" id="WP_091454226.1">
    <property type="nucleotide sequence ID" value="NZ_FMZZ01000011.1"/>
</dbReference>
<evidence type="ECO:0000256" key="1">
    <source>
        <dbReference type="SAM" id="MobiDB-lite"/>
    </source>
</evidence>
<feature type="compositionally biased region" description="Low complexity" evidence="1">
    <location>
        <begin position="349"/>
        <end position="358"/>
    </location>
</feature>
<organism evidence="2 3">
    <name type="scientific">Actinokineospora iranica</name>
    <dbReference type="NCBI Taxonomy" id="1271860"/>
    <lineage>
        <taxon>Bacteria</taxon>
        <taxon>Bacillati</taxon>
        <taxon>Actinomycetota</taxon>
        <taxon>Actinomycetes</taxon>
        <taxon>Pseudonocardiales</taxon>
        <taxon>Pseudonocardiaceae</taxon>
        <taxon>Actinokineospora</taxon>
    </lineage>
</organism>
<reference evidence="3" key="1">
    <citation type="submission" date="2016-10" db="EMBL/GenBank/DDBJ databases">
        <authorList>
            <person name="Varghese N."/>
            <person name="Submissions S."/>
        </authorList>
    </citation>
    <scope>NUCLEOTIDE SEQUENCE [LARGE SCALE GENOMIC DNA]</scope>
    <source>
        <strain evidence="3">IBRC-M 10403</strain>
    </source>
</reference>
<evidence type="ECO:0008006" key="4">
    <source>
        <dbReference type="Google" id="ProtNLM"/>
    </source>
</evidence>
<dbReference type="EMBL" id="FMZZ01000011">
    <property type="protein sequence ID" value="SDD48094.1"/>
    <property type="molecule type" value="Genomic_DNA"/>
</dbReference>
<name>A0A1G6V3M4_9PSEU</name>
<accession>A0A1G6V3M4</accession>
<feature type="region of interest" description="Disordered" evidence="1">
    <location>
        <begin position="332"/>
        <end position="364"/>
    </location>
</feature>
<dbReference type="Proteomes" id="UP000199501">
    <property type="component" value="Unassembled WGS sequence"/>
</dbReference>
<evidence type="ECO:0000313" key="2">
    <source>
        <dbReference type="EMBL" id="SDD48094.1"/>
    </source>
</evidence>
<feature type="compositionally biased region" description="Low complexity" evidence="1">
    <location>
        <begin position="394"/>
        <end position="405"/>
    </location>
</feature>
<dbReference type="STRING" id="1271860.SAMN05216174_111225"/>
<feature type="region of interest" description="Disordered" evidence="1">
    <location>
        <begin position="388"/>
        <end position="433"/>
    </location>
</feature>
<feature type="compositionally biased region" description="Low complexity" evidence="1">
    <location>
        <begin position="421"/>
        <end position="433"/>
    </location>
</feature>
<protein>
    <recommendedName>
        <fullName evidence="4">Proteins of 100 residues with WXG</fullName>
    </recommendedName>
</protein>
<gene>
    <name evidence="2" type="ORF">SAMN05216174_111225</name>
</gene>
<proteinExistence type="predicted"/>
<evidence type="ECO:0000313" key="3">
    <source>
        <dbReference type="Proteomes" id="UP000199501"/>
    </source>
</evidence>
<sequence length="499" mass="50206">MSADAIREALVEPAAGDPADTSDSALDGDLAALAARLTDSGGLFSRWREHPAAKRGWAEQAWGTGDDRRMLDDLRGAEFGRLDASGSRLAGLAAAGGALAQVAGDLRAKVPDVWHGPVADTAEGRFDRLAATARAWQDSLTTLAVALDGAREVAADALRQWTDDLGSTRHLDVDDPAKRLTQIDRVDDALSRGSRWGARFTVEELRTPGKCDLNSPAGPLVEVWSSTEAINYLDDFCARYDAAVGRFRRNLRDVHEATARGWAALADALRAIDPDPFRTFAAAAPGSSGERVVIRDGERTITVDNPDGRVGITVEDGSGPAKSYLIEEQGAVPEQANSGAPSAPPAEPAPAASEAAGQAGAGVPAGGAGGAIGAGAGGGGGGGVAVDGGGGGAADQPAPLAPGAATSAEAPPDGEQQRHSAPAAAGAHAAAPGQAGGMMGGGMGAMGGMGGAGAGGGQGGDTERKASQWRVVGSLFEESDPAARFGGVIGEDPAQRARK</sequence>
<dbReference type="AlphaFoldDB" id="A0A1G6V3M4"/>
<keyword evidence="3" id="KW-1185">Reference proteome</keyword>